<dbReference type="AlphaFoldDB" id="A0A1S6HJW1"/>
<dbReference type="PROSITE" id="PS51257">
    <property type="entry name" value="PROKAR_LIPOPROTEIN"/>
    <property type="match status" value="1"/>
</dbReference>
<reference evidence="1 2" key="1">
    <citation type="submission" date="2016-03" db="EMBL/GenBank/DDBJ databases">
        <title>Complete genome sequence of Shewanella psychrophila WP2, a deep sea bacterium isolated from west Pacific sediment.</title>
        <authorList>
            <person name="Xu G."/>
            <person name="Jian H."/>
        </authorList>
    </citation>
    <scope>NUCLEOTIDE SEQUENCE [LARGE SCALE GENOMIC DNA]</scope>
    <source>
        <strain evidence="1 2">WP2</strain>
    </source>
</reference>
<evidence type="ECO:0000313" key="1">
    <source>
        <dbReference type="EMBL" id="AQS35821.1"/>
    </source>
</evidence>
<evidence type="ECO:0008006" key="3">
    <source>
        <dbReference type="Google" id="ProtNLM"/>
    </source>
</evidence>
<gene>
    <name evidence="1" type="ORF">Sps_00627</name>
</gene>
<dbReference type="Proteomes" id="UP000189545">
    <property type="component" value="Chromosome"/>
</dbReference>
<dbReference type="STRING" id="225848.Sps_00627"/>
<keyword evidence="2" id="KW-1185">Reference proteome</keyword>
<dbReference type="KEGG" id="spsw:Sps_00627"/>
<sequence>MWKLNTLTLASVLGLTACGGGNSDGDNNTPIDPPPPNLNRCEQQTQLTVTSTSSVLEFVSEPAYTANQSAAIIAKIGDTDSKDLAFNWLQTAGQPLILKSVKSPILAFQFADAGDYSFSVNVSGNGMSFNETLNISVSAMTRTQFNVRSDQQVVEGNDVSVRADRVGALADQIPSDLSWCIASGPELNIDTSNIERPQFKAPAVDSDTIAILRATGNVDGEEVIDEVLTLITNESGITSPYFDKPVARTFTYRESSTYKNALNSCVYSNQLLSPCSIQTLPLLGQTISLSEKEKIMERVQVSHQWMGENFETFLDNMDPNSDFAQLLQSVTAIVISYDIRPSFYWVVTGAIYLDPTDLWLLAEERDVINEAADFRSAFGNQLGFIMPWRYVKDNAYVSYSSPRELRTDRTMVQMSPDLSSLLFHELAHANDFFPSSIYDTIPVDNQTLLDHYNRRTAADELISDQVTNLYPLLSNEMYSLADVSFRGETATAAQQAYLPSDITGFFSDDNATDYYAYSTSREDTAMLFEEAMMSYRYGIMRDVGITDNPDNATAFSITVDWGQRGRIGEKSSGSTIPQRAAFVINQILPTLDGSQLIGDLPLPIQMTQGQSWLENLTISSQLSLALQKMSPAQSTAPNVPQEQQFIPELRISGDRHKMNESQ</sequence>
<proteinExistence type="predicted"/>
<name>A0A1S6HJW1_9GAMM</name>
<protein>
    <recommendedName>
        <fullName evidence="3">Lipoprotein</fullName>
    </recommendedName>
</protein>
<dbReference type="OrthoDB" id="5803286at2"/>
<dbReference type="RefSeq" id="WP_077751161.1">
    <property type="nucleotide sequence ID" value="NZ_CP014782.1"/>
</dbReference>
<evidence type="ECO:0000313" key="2">
    <source>
        <dbReference type="Proteomes" id="UP000189545"/>
    </source>
</evidence>
<organism evidence="1 2">
    <name type="scientific">Shewanella psychrophila</name>
    <dbReference type="NCBI Taxonomy" id="225848"/>
    <lineage>
        <taxon>Bacteria</taxon>
        <taxon>Pseudomonadati</taxon>
        <taxon>Pseudomonadota</taxon>
        <taxon>Gammaproteobacteria</taxon>
        <taxon>Alteromonadales</taxon>
        <taxon>Shewanellaceae</taxon>
        <taxon>Shewanella</taxon>
    </lineage>
</organism>
<dbReference type="EMBL" id="CP014782">
    <property type="protein sequence ID" value="AQS35821.1"/>
    <property type="molecule type" value="Genomic_DNA"/>
</dbReference>
<accession>A0A1S6HJW1</accession>